<dbReference type="Proteomes" id="UP000092871">
    <property type="component" value="Unassembled WGS sequence"/>
</dbReference>
<accession>A0A1C3JQY1</accession>
<comment type="similarity">
    <text evidence="2">Belongs to the CDP-alcohol phosphatidyltransferase class-I family.</text>
</comment>
<dbReference type="AlphaFoldDB" id="A0A1C3JQY1"/>
<evidence type="ECO:0000256" key="1">
    <source>
        <dbReference type="ARBA" id="ARBA00022679"/>
    </source>
</evidence>
<dbReference type="Pfam" id="PF01066">
    <property type="entry name" value="CDP-OH_P_transf"/>
    <property type="match status" value="1"/>
</dbReference>
<feature type="transmembrane region" description="Helical" evidence="3">
    <location>
        <begin position="110"/>
        <end position="130"/>
    </location>
</feature>
<dbReference type="RefSeq" id="WP_067034396.1">
    <property type="nucleotide sequence ID" value="NZ_FLRA01000011.1"/>
</dbReference>
<feature type="transmembrane region" description="Helical" evidence="3">
    <location>
        <begin position="33"/>
        <end position="60"/>
    </location>
</feature>
<reference evidence="4 7" key="1">
    <citation type="submission" date="2016-06" db="EMBL/GenBank/DDBJ databases">
        <authorList>
            <person name="Kjaerup R.B."/>
            <person name="Dalgaard T.S."/>
            <person name="Juul-Madsen H.R."/>
        </authorList>
    </citation>
    <scope>NUCLEOTIDE SEQUENCE [LARGE SCALE GENOMIC DNA]</scope>
    <source>
        <strain evidence="4 7">CECT 5115</strain>
    </source>
</reference>
<dbReference type="OrthoDB" id="9790577at2"/>
<evidence type="ECO:0000313" key="6">
    <source>
        <dbReference type="Proteomes" id="UP000092840"/>
    </source>
</evidence>
<dbReference type="GO" id="GO:0016780">
    <property type="term" value="F:phosphotransferase activity, for other substituted phosphate groups"/>
    <property type="evidence" value="ECO:0007669"/>
    <property type="project" value="InterPro"/>
</dbReference>
<dbReference type="EMBL" id="FLRB01000002">
    <property type="protein sequence ID" value="SBT19631.1"/>
    <property type="molecule type" value="Genomic_DNA"/>
</dbReference>
<dbReference type="InterPro" id="IPR048254">
    <property type="entry name" value="CDP_ALCOHOL_P_TRANSF_CS"/>
</dbReference>
<dbReference type="InterPro" id="IPR000462">
    <property type="entry name" value="CDP-OH_P_trans"/>
</dbReference>
<feature type="transmembrane region" description="Helical" evidence="3">
    <location>
        <begin position="177"/>
        <end position="196"/>
    </location>
</feature>
<evidence type="ECO:0000313" key="5">
    <source>
        <dbReference type="EMBL" id="SBT19631.1"/>
    </source>
</evidence>
<reference evidence="5 6" key="2">
    <citation type="submission" date="2016-06" db="EMBL/GenBank/DDBJ databases">
        <authorList>
            <person name="Rodrigo-Torres L."/>
            <person name="Arahal D.R."/>
        </authorList>
    </citation>
    <scope>NUCLEOTIDE SEQUENCE [LARGE SCALE GENOMIC DNA]</scope>
    <source>
        <strain evidence="5 6">CECT 5116</strain>
    </source>
</reference>
<dbReference type="GO" id="GO:0008654">
    <property type="term" value="P:phospholipid biosynthetic process"/>
    <property type="evidence" value="ECO:0007669"/>
    <property type="project" value="InterPro"/>
</dbReference>
<keyword evidence="3" id="KW-0812">Transmembrane</keyword>
<dbReference type="InterPro" id="IPR043130">
    <property type="entry name" value="CDP-OH_PTrfase_TM_dom"/>
</dbReference>
<feature type="transmembrane region" description="Helical" evidence="3">
    <location>
        <begin position="81"/>
        <end position="104"/>
    </location>
</feature>
<evidence type="ECO:0000313" key="4">
    <source>
        <dbReference type="EMBL" id="SBT17439.1"/>
    </source>
</evidence>
<evidence type="ECO:0000256" key="2">
    <source>
        <dbReference type="RuleBase" id="RU003750"/>
    </source>
</evidence>
<evidence type="ECO:0000313" key="7">
    <source>
        <dbReference type="Proteomes" id="UP000092871"/>
    </source>
</evidence>
<sequence length="206" mass="22027">MFDKYFITVIKWPLSAAAKPLLAKGVTANQITVVGFVVGMLGVMALTQALYNVALIAILINRIFDGLDGAVARLDGSASDAGGYLDIVLDFIFYSAVVFGFAVANPEHNALAAAFLIFSFMGTGSSFLAFSVMAAKRGIEQLDYGKKSLYFLGGITEGAETIGCFVLMCLWPSEFAIIAVVFGLLCWVTTGTRIWAAYRMLSKAGL</sequence>
<evidence type="ECO:0000256" key="3">
    <source>
        <dbReference type="SAM" id="Phobius"/>
    </source>
</evidence>
<dbReference type="EMBL" id="FLRA01000011">
    <property type="protein sequence ID" value="SBT17439.1"/>
    <property type="molecule type" value="Genomic_DNA"/>
</dbReference>
<dbReference type="GO" id="GO:0016020">
    <property type="term" value="C:membrane"/>
    <property type="evidence" value="ECO:0007669"/>
    <property type="project" value="InterPro"/>
</dbReference>
<name>A0A1C3JQY1_9GAMM</name>
<feature type="transmembrane region" description="Helical" evidence="3">
    <location>
        <begin position="150"/>
        <end position="171"/>
    </location>
</feature>
<proteinExistence type="inferred from homology"/>
<organism evidence="4 7">
    <name type="scientific">Marinomonas gallaica</name>
    <dbReference type="NCBI Taxonomy" id="1806667"/>
    <lineage>
        <taxon>Bacteria</taxon>
        <taxon>Pseudomonadati</taxon>
        <taxon>Pseudomonadota</taxon>
        <taxon>Gammaproteobacteria</taxon>
        <taxon>Oceanospirillales</taxon>
        <taxon>Oceanospirillaceae</taxon>
        <taxon>Marinomonas</taxon>
    </lineage>
</organism>
<protein>
    <submittedName>
        <fullName evidence="4">Inner membrane protein YnjF</fullName>
    </submittedName>
</protein>
<keyword evidence="3" id="KW-1133">Transmembrane helix</keyword>
<keyword evidence="6" id="KW-1185">Reference proteome</keyword>
<dbReference type="PROSITE" id="PS00379">
    <property type="entry name" value="CDP_ALCOHOL_P_TRANSF"/>
    <property type="match status" value="1"/>
</dbReference>
<dbReference type="Gene3D" id="1.20.120.1760">
    <property type="match status" value="1"/>
</dbReference>
<dbReference type="Proteomes" id="UP000092840">
    <property type="component" value="Unassembled WGS sequence"/>
</dbReference>
<gene>
    <name evidence="4" type="primary">ynjF</name>
    <name evidence="4" type="ORF">MGA5115_01550</name>
    <name evidence="5" type="ORF">MGA5116_00204</name>
</gene>
<keyword evidence="1 2" id="KW-0808">Transferase</keyword>
<keyword evidence="3" id="KW-0472">Membrane</keyword>